<dbReference type="Gene3D" id="3.30.40.10">
    <property type="entry name" value="Zinc/RING finger domain, C3HC4 (zinc finger)"/>
    <property type="match status" value="1"/>
</dbReference>
<evidence type="ECO:0000256" key="5">
    <source>
        <dbReference type="SAM" id="MobiDB-lite"/>
    </source>
</evidence>
<accession>A0A9W7E9X1</accession>
<dbReference type="Proteomes" id="UP001162640">
    <property type="component" value="Unassembled WGS sequence"/>
</dbReference>
<feature type="region of interest" description="Disordered" evidence="5">
    <location>
        <begin position="32"/>
        <end position="74"/>
    </location>
</feature>
<evidence type="ECO:0000256" key="2">
    <source>
        <dbReference type="ARBA" id="ARBA00022771"/>
    </source>
</evidence>
<organism evidence="8 9">
    <name type="scientific">Triparma laevis f. inornata</name>
    <dbReference type="NCBI Taxonomy" id="1714386"/>
    <lineage>
        <taxon>Eukaryota</taxon>
        <taxon>Sar</taxon>
        <taxon>Stramenopiles</taxon>
        <taxon>Ochrophyta</taxon>
        <taxon>Bolidophyceae</taxon>
        <taxon>Parmales</taxon>
        <taxon>Triparmaceae</taxon>
        <taxon>Triparma</taxon>
    </lineage>
</organism>
<dbReference type="CDD" id="cd16449">
    <property type="entry name" value="RING-HC"/>
    <property type="match status" value="1"/>
</dbReference>
<feature type="transmembrane region" description="Helical" evidence="6">
    <location>
        <begin position="215"/>
        <end position="233"/>
    </location>
</feature>
<keyword evidence="6" id="KW-0472">Membrane</keyword>
<dbReference type="PROSITE" id="PS50089">
    <property type="entry name" value="ZF_RING_2"/>
    <property type="match status" value="1"/>
</dbReference>
<keyword evidence="3" id="KW-0862">Zinc</keyword>
<feature type="compositionally biased region" description="Low complexity" evidence="5">
    <location>
        <begin position="58"/>
        <end position="70"/>
    </location>
</feature>
<comment type="caution">
    <text evidence="8">The sequence shown here is derived from an EMBL/GenBank/DDBJ whole genome shotgun (WGS) entry which is preliminary data.</text>
</comment>
<feature type="compositionally biased region" description="Acidic residues" evidence="5">
    <location>
        <begin position="38"/>
        <end position="48"/>
    </location>
</feature>
<sequence length="247" mass="27287">MIDDHVLILTPHESSLEFDLSLHASGSTTFIPSSIPSLEDETDEDEEGSNANGIVIVPSRPSSDPSLNDPPLDDLWEDSTAPQTLYSSSSSAPYECPICFDVMVLPVTMNCGGSHTYCSSCIRTWSTVHRKEIRSYWAQFIDLLPGVVEAFPCPECRGHVTSTTDNKILDCDILSHVRSGSVSTLDFDGYHERRRDALVEQEVEQEIVMHKRVDTALITAGVGLIGAVAYSVLKNNRSNNQRRDSRN</sequence>
<dbReference type="InterPro" id="IPR001841">
    <property type="entry name" value="Znf_RING"/>
</dbReference>
<evidence type="ECO:0000256" key="1">
    <source>
        <dbReference type="ARBA" id="ARBA00022723"/>
    </source>
</evidence>
<dbReference type="InterPro" id="IPR013083">
    <property type="entry name" value="Znf_RING/FYVE/PHD"/>
</dbReference>
<evidence type="ECO:0000256" key="4">
    <source>
        <dbReference type="PROSITE-ProRule" id="PRU00175"/>
    </source>
</evidence>
<evidence type="ECO:0000259" key="7">
    <source>
        <dbReference type="PROSITE" id="PS50089"/>
    </source>
</evidence>
<evidence type="ECO:0000256" key="3">
    <source>
        <dbReference type="ARBA" id="ARBA00022833"/>
    </source>
</evidence>
<feature type="domain" description="RING-type" evidence="7">
    <location>
        <begin position="96"/>
        <end position="157"/>
    </location>
</feature>
<dbReference type="SUPFAM" id="SSF57850">
    <property type="entry name" value="RING/U-box"/>
    <property type="match status" value="1"/>
</dbReference>
<dbReference type="EMBL" id="BLQM01000161">
    <property type="protein sequence ID" value="GMH70893.1"/>
    <property type="molecule type" value="Genomic_DNA"/>
</dbReference>
<gene>
    <name evidence="8" type="ORF">TL16_g05518</name>
</gene>
<keyword evidence="2 4" id="KW-0863">Zinc-finger</keyword>
<keyword evidence="6" id="KW-1133">Transmembrane helix</keyword>
<keyword evidence="1" id="KW-0479">Metal-binding</keyword>
<dbReference type="GO" id="GO:0008270">
    <property type="term" value="F:zinc ion binding"/>
    <property type="evidence" value="ECO:0007669"/>
    <property type="project" value="UniProtKB-KW"/>
</dbReference>
<dbReference type="Pfam" id="PF13445">
    <property type="entry name" value="zf-RING_UBOX"/>
    <property type="match status" value="1"/>
</dbReference>
<dbReference type="InterPro" id="IPR027370">
    <property type="entry name" value="Znf-RING_euk"/>
</dbReference>
<dbReference type="AlphaFoldDB" id="A0A9W7E9X1"/>
<proteinExistence type="predicted"/>
<evidence type="ECO:0000256" key="6">
    <source>
        <dbReference type="SAM" id="Phobius"/>
    </source>
</evidence>
<evidence type="ECO:0000313" key="9">
    <source>
        <dbReference type="Proteomes" id="UP001162640"/>
    </source>
</evidence>
<name>A0A9W7E9X1_9STRA</name>
<keyword evidence="6" id="KW-0812">Transmembrane</keyword>
<evidence type="ECO:0000313" key="8">
    <source>
        <dbReference type="EMBL" id="GMH70893.1"/>
    </source>
</evidence>
<dbReference type="SMART" id="SM00184">
    <property type="entry name" value="RING"/>
    <property type="match status" value="1"/>
</dbReference>
<reference evidence="9" key="1">
    <citation type="journal article" date="2023" name="Commun. Biol.">
        <title>Genome analysis of Parmales, the sister group of diatoms, reveals the evolutionary specialization of diatoms from phago-mixotrophs to photoautotrophs.</title>
        <authorList>
            <person name="Ban H."/>
            <person name="Sato S."/>
            <person name="Yoshikawa S."/>
            <person name="Yamada K."/>
            <person name="Nakamura Y."/>
            <person name="Ichinomiya M."/>
            <person name="Sato N."/>
            <person name="Blanc-Mathieu R."/>
            <person name="Endo H."/>
            <person name="Kuwata A."/>
            <person name="Ogata H."/>
        </authorList>
    </citation>
    <scope>NUCLEOTIDE SEQUENCE [LARGE SCALE GENOMIC DNA]</scope>
</reference>
<protein>
    <recommendedName>
        <fullName evidence="7">RING-type domain-containing protein</fullName>
    </recommendedName>
</protein>